<accession>A0AAV2VM06</accession>
<dbReference type="Proteomes" id="UP000018211">
    <property type="component" value="Unassembled WGS sequence"/>
</dbReference>
<dbReference type="InterPro" id="IPR029058">
    <property type="entry name" value="AB_hydrolase_fold"/>
</dbReference>
<dbReference type="PANTHER" id="PTHR48081">
    <property type="entry name" value="AB HYDROLASE SUPERFAMILY PROTEIN C4A8.06C"/>
    <property type="match status" value="1"/>
</dbReference>
<evidence type="ECO:0000259" key="3">
    <source>
        <dbReference type="Pfam" id="PF20434"/>
    </source>
</evidence>
<keyword evidence="2" id="KW-0732">Signal</keyword>
<sequence>MKKILSLAALSVLASSLPAYANDQEPQLPDVLLNLYLSGQPTAPGKHWDASMGYLKHHDARLQELLQNPENNPELEYLKQNAAYCFRAVYAQNGPEFLPKLYQRHGQCLAVDTANAGRDWYYSDSQCQNSFEYKNEAAVNYCVRDFDYRGENYGNSQDLNYVQDAWMPGHHAALPISTLDHDLTELPLLQRNTYKTTYGDRGTCHLEMRVYKNADLQNGTPLVMIHGGGWLQRLETGRSAETQIAHFTKAGFVVYMPFYRIAGELGDAGPACNGVTIEDSKQDIKDAFRWVQANNHKFTQSDKSVRVMGQSAGGHMSVWLAQQFPGVIEKIAPMFPVPDFAHQLKEVQNDEYLSRCDSVDENTLDCNYIGWMITTLTGKTHWDELTGSEPIITKNSLLQAVEADPQNTPAMFITHGMADEIVSVSQALRLCNAVSGDIENGPAQKANLQFVDQREVIQCANGSELHLLEKAGHHFDTCGNGLCDVGGEVGVTAARQTLKDMIEWLK</sequence>
<proteinExistence type="predicted"/>
<dbReference type="InterPro" id="IPR049492">
    <property type="entry name" value="BD-FAE-like_dom"/>
</dbReference>
<evidence type="ECO:0000313" key="5">
    <source>
        <dbReference type="Proteomes" id="UP000018211"/>
    </source>
</evidence>
<protein>
    <submittedName>
        <fullName evidence="4">Alpha/beta-Hydrolase</fullName>
    </submittedName>
</protein>
<feature type="signal peptide" evidence="2">
    <location>
        <begin position="1"/>
        <end position="21"/>
    </location>
</feature>
<name>A0AAV2VM06_9VIBR</name>
<dbReference type="InterPro" id="IPR050300">
    <property type="entry name" value="GDXG_lipolytic_enzyme"/>
</dbReference>
<dbReference type="SUPFAM" id="SSF53474">
    <property type="entry name" value="alpha/beta-Hydrolases"/>
    <property type="match status" value="1"/>
</dbReference>
<dbReference type="GO" id="GO:0016787">
    <property type="term" value="F:hydrolase activity"/>
    <property type="evidence" value="ECO:0007669"/>
    <property type="project" value="UniProtKB-KW"/>
</dbReference>
<reference evidence="4 5" key="1">
    <citation type="journal article" date="2013" name="ISME J.">
        <title>Comparative genomics of pathogenic lineages of Vibrio nigripulchritudo identifies virulence-associated traits.</title>
        <authorList>
            <person name="Goudenege D."/>
            <person name="Labreuche Y."/>
            <person name="Krin E."/>
            <person name="Ansquer D."/>
            <person name="Mangenot S."/>
            <person name="Calteau A."/>
            <person name="Medigue C."/>
            <person name="Mazel D."/>
            <person name="Polz M.F."/>
            <person name="Le Roux F."/>
        </authorList>
    </citation>
    <scope>NUCLEOTIDE SEQUENCE [LARGE SCALE GENOMIC DNA]</scope>
    <source>
        <strain evidence="4 5">SOn1</strain>
    </source>
</reference>
<dbReference type="Gene3D" id="3.40.50.1820">
    <property type="entry name" value="alpha/beta hydrolase"/>
    <property type="match status" value="1"/>
</dbReference>
<dbReference type="Pfam" id="PF20434">
    <property type="entry name" value="BD-FAE"/>
    <property type="match status" value="1"/>
</dbReference>
<feature type="domain" description="BD-FAE-like" evidence="3">
    <location>
        <begin position="210"/>
        <end position="321"/>
    </location>
</feature>
<evidence type="ECO:0000256" key="2">
    <source>
        <dbReference type="SAM" id="SignalP"/>
    </source>
</evidence>
<keyword evidence="1" id="KW-0378">Hydrolase</keyword>
<comment type="caution">
    <text evidence="4">The sequence shown here is derived from an EMBL/GenBank/DDBJ whole genome shotgun (WGS) entry which is preliminary data.</text>
</comment>
<dbReference type="RefSeq" id="WP_022611096.1">
    <property type="nucleotide sequence ID" value="NZ_LK391965.1"/>
</dbReference>
<organism evidence="4 5">
    <name type="scientific">Vibrio nigripulchritudo SOn1</name>
    <dbReference type="NCBI Taxonomy" id="1238450"/>
    <lineage>
        <taxon>Bacteria</taxon>
        <taxon>Pseudomonadati</taxon>
        <taxon>Pseudomonadota</taxon>
        <taxon>Gammaproteobacteria</taxon>
        <taxon>Vibrionales</taxon>
        <taxon>Vibrionaceae</taxon>
        <taxon>Vibrio</taxon>
    </lineage>
</organism>
<evidence type="ECO:0000313" key="4">
    <source>
        <dbReference type="EMBL" id="CCO45713.1"/>
    </source>
</evidence>
<dbReference type="AlphaFoldDB" id="A0AAV2VM06"/>
<dbReference type="EMBL" id="CAOF01000063">
    <property type="protein sequence ID" value="CCO45713.1"/>
    <property type="molecule type" value="Genomic_DNA"/>
</dbReference>
<feature type="chain" id="PRO_5043483683" evidence="2">
    <location>
        <begin position="22"/>
        <end position="506"/>
    </location>
</feature>
<gene>
    <name evidence="4" type="ORF">VIBNISOn1_1550007</name>
</gene>
<evidence type="ECO:0000256" key="1">
    <source>
        <dbReference type="ARBA" id="ARBA00022801"/>
    </source>
</evidence>